<dbReference type="NCBIfam" id="TIGR01561">
    <property type="entry name" value="gde_arch"/>
    <property type="match status" value="1"/>
</dbReference>
<dbReference type="Pfam" id="PF12439">
    <property type="entry name" value="GDE_N"/>
    <property type="match status" value="1"/>
</dbReference>
<sequence>MGIDNMLMQDLSYGTSREYLVVSYAGGYAAATISGCNTRKYHGLLVAPQPQLDGNDHVLLSALAETVSCKDKMFPLGVHRYPGQYNPDGHAFITLFSADPVPCWTFKMGDAVITKELLMDESENRVSIRYILKEGPLSVSLQLQPFVAFRNMHTVGKANSFANLSVNAIDNGVQMRLYEGYDPLFMQVTGNAVFTNNGYWYYNAEYAVEQERGYESHEDLYAPGHFEVTLTKEQPVVFTAGLSLNNKFNFRVPASAKTMKERLLKAAKQFIINTDHGVAIRAGYYWFGSWGRDSCIALPGLTLLTGNVPVFAQVVETLQAGLNNGLLSNAGIGEHALYNTVDASLWFVWSLQQYNVKIWATYKEALSSILYNYRQGTLFGIKMLDNGLITAGEEGVALTWMDAVIGGVPVTPRRGVVVEINALWYNAVCFCLEAARNEGDEAFVKEWETLPAKIAASFIDVFWNEEKQYLADVENDWSVRPNQIFAVSLPFTPLKPHMQKAVVDKVRNELLTPRGLRTLSPLDERYSGHYGGDQGSRDHSYHQGAVWPWLLAHFTEAYLRTDKEAALPLLEELYEGMSDTLEECCLYSVPEIFDGNFPYKAGGAVAQAWSVAELIRMEHIINTYKRPVS</sequence>
<dbReference type="InterPro" id="IPR032790">
    <property type="entry name" value="GDE_C"/>
</dbReference>
<dbReference type="InterPro" id="IPR024742">
    <property type="entry name" value="Glycogen_debranch_N"/>
</dbReference>
<dbReference type="PANTHER" id="PTHR10569">
    <property type="entry name" value="GLYCOGEN DEBRANCHING ENZYME"/>
    <property type="match status" value="1"/>
</dbReference>
<evidence type="ECO:0000259" key="1">
    <source>
        <dbReference type="Pfam" id="PF06202"/>
    </source>
</evidence>
<gene>
    <name evidence="3" type="ORF">GO495_12675</name>
</gene>
<dbReference type="Pfam" id="PF06202">
    <property type="entry name" value="GDE_C"/>
    <property type="match status" value="1"/>
</dbReference>
<dbReference type="GO" id="GO:0004135">
    <property type="term" value="F:amylo-alpha-1,6-glucosidase activity"/>
    <property type="evidence" value="ECO:0007669"/>
    <property type="project" value="InterPro"/>
</dbReference>
<proteinExistence type="predicted"/>
<dbReference type="InterPro" id="IPR006451">
    <property type="entry name" value="Glycogen_debranch_arc"/>
</dbReference>
<feature type="domain" description="Glycogen debranching enzyme bacterial and archaeal type N-terminal" evidence="2">
    <location>
        <begin position="17"/>
        <end position="236"/>
    </location>
</feature>
<dbReference type="InterPro" id="IPR008928">
    <property type="entry name" value="6-hairpin_glycosidase_sf"/>
</dbReference>
<comment type="caution">
    <text evidence="3">The sequence shown here is derived from an EMBL/GenBank/DDBJ whole genome shotgun (WGS) entry which is preliminary data.</text>
</comment>
<dbReference type="InterPro" id="IPR010401">
    <property type="entry name" value="AGL/Gdb1"/>
</dbReference>
<organism evidence="3 4">
    <name type="scientific">Chitinophaga oryziterrae</name>
    <dbReference type="NCBI Taxonomy" id="1031224"/>
    <lineage>
        <taxon>Bacteria</taxon>
        <taxon>Pseudomonadati</taxon>
        <taxon>Bacteroidota</taxon>
        <taxon>Chitinophagia</taxon>
        <taxon>Chitinophagales</taxon>
        <taxon>Chitinophagaceae</taxon>
        <taxon>Chitinophaga</taxon>
    </lineage>
</organism>
<dbReference type="InterPro" id="IPR012341">
    <property type="entry name" value="6hp_glycosidase-like_sf"/>
</dbReference>
<keyword evidence="4" id="KW-1185">Reference proteome</keyword>
<reference evidence="3 4" key="1">
    <citation type="submission" date="2019-12" db="EMBL/GenBank/DDBJ databases">
        <title>The draft genomic sequence of strain Chitinophaga oryziterrae JCM 16595.</title>
        <authorList>
            <person name="Zhang X."/>
        </authorList>
    </citation>
    <scope>NUCLEOTIDE SEQUENCE [LARGE SCALE GENOMIC DNA]</scope>
    <source>
        <strain evidence="3 4">JCM 16595</strain>
    </source>
</reference>
<feature type="domain" description="Glycogen debranching enzyme C-terminal" evidence="1">
    <location>
        <begin position="266"/>
        <end position="616"/>
    </location>
</feature>
<evidence type="ECO:0000259" key="2">
    <source>
        <dbReference type="Pfam" id="PF12439"/>
    </source>
</evidence>
<name>A0A6N8J8K1_9BACT</name>
<dbReference type="EMBL" id="WRXO01000003">
    <property type="protein sequence ID" value="MVT41443.1"/>
    <property type="molecule type" value="Genomic_DNA"/>
</dbReference>
<dbReference type="Proteomes" id="UP000468388">
    <property type="component" value="Unassembled WGS sequence"/>
</dbReference>
<dbReference type="GO" id="GO:0004134">
    <property type="term" value="F:4-alpha-glucanotransferase activity"/>
    <property type="evidence" value="ECO:0007669"/>
    <property type="project" value="InterPro"/>
</dbReference>
<accession>A0A6N8J8K1</accession>
<dbReference type="SUPFAM" id="SSF48208">
    <property type="entry name" value="Six-hairpin glycosidases"/>
    <property type="match status" value="1"/>
</dbReference>
<dbReference type="AlphaFoldDB" id="A0A6N8J8K1"/>
<evidence type="ECO:0000313" key="3">
    <source>
        <dbReference type="EMBL" id="MVT41443.1"/>
    </source>
</evidence>
<evidence type="ECO:0000313" key="4">
    <source>
        <dbReference type="Proteomes" id="UP000468388"/>
    </source>
</evidence>
<dbReference type="OrthoDB" id="9761875at2"/>
<dbReference type="RefSeq" id="WP_157300072.1">
    <property type="nucleotide sequence ID" value="NZ_BAAAZB010000025.1"/>
</dbReference>
<dbReference type="GO" id="GO:0005980">
    <property type="term" value="P:glycogen catabolic process"/>
    <property type="evidence" value="ECO:0007669"/>
    <property type="project" value="InterPro"/>
</dbReference>
<protein>
    <submittedName>
        <fullName evidence="3">Amylo-alpha-1,6-glucosidase</fullName>
    </submittedName>
</protein>
<dbReference type="PANTHER" id="PTHR10569:SF2">
    <property type="entry name" value="GLYCOGEN DEBRANCHING ENZYME"/>
    <property type="match status" value="1"/>
</dbReference>
<dbReference type="Gene3D" id="1.50.10.10">
    <property type="match status" value="1"/>
</dbReference>